<dbReference type="GO" id="GO:0005886">
    <property type="term" value="C:plasma membrane"/>
    <property type="evidence" value="ECO:0007669"/>
    <property type="project" value="TreeGrafter"/>
</dbReference>
<evidence type="ECO:0000256" key="2">
    <source>
        <dbReference type="ARBA" id="ARBA00022840"/>
    </source>
</evidence>
<proteinExistence type="predicted"/>
<dbReference type="Pfam" id="PF07714">
    <property type="entry name" value="PK_Tyr_Ser-Thr"/>
    <property type="match status" value="1"/>
</dbReference>
<dbReference type="PANTHER" id="PTHR27005:SF454">
    <property type="entry name" value="PROTEIN KINASE DOMAIN-CONTAINING PROTEIN"/>
    <property type="match status" value="1"/>
</dbReference>
<dbReference type="PANTHER" id="PTHR27005">
    <property type="entry name" value="WALL-ASSOCIATED RECEPTOR KINASE-LIKE 21"/>
    <property type="match status" value="1"/>
</dbReference>
<sequence length="346" mass="38777">MSWKKLITCCSRTTSNKSSRRESSSLKNGGLLVEKLIRVSNGDYSPFCVFTEQELKQATKDYDQDLVCLVDDNYKLFQGVLENRGAVLIKKTNEHEELVEYCIREIAVAAYVSSNMNLVKLLGCCLESKVPIIVFEYVSGNLSDYLHNKKGVIPWRQRIRIAAQVADAIAYLHLGKPRPLIHRHVKTENVLLDDNLNAKLFDFGLSLEVPEGETSVQALVEGTIGFLAPESVVTERFNEQTDVFAFGATLIEILTEREPHNVFIGASDYMRNHDTTPVAESSLISLSSPKRIDLFLMFLKANLIRDGKDNALEASAELAASCVEILPEKRPTIEEVAKTLKHIQNM</sequence>
<reference evidence="4" key="2">
    <citation type="submission" date="2015-03" db="UniProtKB">
        <authorList>
            <consortium name="EnsemblPlants"/>
        </authorList>
    </citation>
    <scope>IDENTIFICATION</scope>
</reference>
<dbReference type="GO" id="GO:0004674">
    <property type="term" value="F:protein serine/threonine kinase activity"/>
    <property type="evidence" value="ECO:0007669"/>
    <property type="project" value="TreeGrafter"/>
</dbReference>
<dbReference type="InterPro" id="IPR045274">
    <property type="entry name" value="WAK-like"/>
</dbReference>
<protein>
    <recommendedName>
        <fullName evidence="3">Protein kinase domain-containing protein</fullName>
    </recommendedName>
</protein>
<keyword evidence="5" id="KW-1185">Reference proteome</keyword>
<dbReference type="PROSITE" id="PS50011">
    <property type="entry name" value="PROTEIN_KINASE_DOM"/>
    <property type="match status" value="1"/>
</dbReference>
<dbReference type="HOGENOM" id="CLU_000288_21_4_1"/>
<reference evidence="4 5" key="1">
    <citation type="journal article" date="2014" name="Genome Biol.">
        <title>Transcriptome and methylome profiling reveals relics of genome dominance in the mesopolyploid Brassica oleracea.</title>
        <authorList>
            <person name="Parkin I.A."/>
            <person name="Koh C."/>
            <person name="Tang H."/>
            <person name="Robinson S.J."/>
            <person name="Kagale S."/>
            <person name="Clarke W.E."/>
            <person name="Town C.D."/>
            <person name="Nixon J."/>
            <person name="Krishnakumar V."/>
            <person name="Bidwell S.L."/>
            <person name="Denoeud F."/>
            <person name="Belcram H."/>
            <person name="Links M.G."/>
            <person name="Just J."/>
            <person name="Clarke C."/>
            <person name="Bender T."/>
            <person name="Huebert T."/>
            <person name="Mason A.S."/>
            <person name="Pires J.C."/>
            <person name="Barker G."/>
            <person name="Moore J."/>
            <person name="Walley P.G."/>
            <person name="Manoli S."/>
            <person name="Batley J."/>
            <person name="Edwards D."/>
            <person name="Nelson M.N."/>
            <person name="Wang X."/>
            <person name="Paterson A.H."/>
            <person name="King G."/>
            <person name="Bancroft I."/>
            <person name="Chalhoub B."/>
            <person name="Sharpe A.G."/>
        </authorList>
    </citation>
    <scope>NUCLEOTIDE SEQUENCE</scope>
    <source>
        <strain evidence="4 5">cv. TO1000</strain>
    </source>
</reference>
<dbReference type="eggNOG" id="KOG1187">
    <property type="taxonomic scope" value="Eukaryota"/>
</dbReference>
<evidence type="ECO:0000259" key="3">
    <source>
        <dbReference type="PROSITE" id="PS50011"/>
    </source>
</evidence>
<evidence type="ECO:0000256" key="1">
    <source>
        <dbReference type="ARBA" id="ARBA00022741"/>
    </source>
</evidence>
<dbReference type="EnsemblPlants" id="Bo6g112910.1">
    <property type="protein sequence ID" value="Bo6g112910.1"/>
    <property type="gene ID" value="Bo6g112910"/>
</dbReference>
<dbReference type="STRING" id="109376.A0A0D3CZU3"/>
<dbReference type="AlphaFoldDB" id="A0A0D3CZU3"/>
<dbReference type="GO" id="GO:0007166">
    <property type="term" value="P:cell surface receptor signaling pathway"/>
    <property type="evidence" value="ECO:0007669"/>
    <property type="project" value="InterPro"/>
</dbReference>
<evidence type="ECO:0000313" key="5">
    <source>
        <dbReference type="Proteomes" id="UP000032141"/>
    </source>
</evidence>
<dbReference type="Gene3D" id="1.10.510.10">
    <property type="entry name" value="Transferase(Phosphotransferase) domain 1"/>
    <property type="match status" value="1"/>
</dbReference>
<name>A0A0D3CZU3_BRAOL</name>
<keyword evidence="1" id="KW-0547">Nucleotide-binding</keyword>
<dbReference type="KEGG" id="boe:106298104"/>
<accession>A0A0D3CZU3</accession>
<evidence type="ECO:0000313" key="4">
    <source>
        <dbReference type="EnsemblPlants" id="Bo6g112910.1"/>
    </source>
</evidence>
<dbReference type="SUPFAM" id="SSF56112">
    <property type="entry name" value="Protein kinase-like (PK-like)"/>
    <property type="match status" value="1"/>
</dbReference>
<dbReference type="OMA" id="IAPRIKI"/>
<dbReference type="RefSeq" id="XP_013589649.1">
    <property type="nucleotide sequence ID" value="XM_013734195.1"/>
</dbReference>
<dbReference type="Gene3D" id="3.30.200.20">
    <property type="entry name" value="Phosphorylase Kinase, domain 1"/>
    <property type="match status" value="1"/>
</dbReference>
<dbReference type="InterPro" id="IPR011009">
    <property type="entry name" value="Kinase-like_dom_sf"/>
</dbReference>
<dbReference type="Proteomes" id="UP000032141">
    <property type="component" value="Chromosome C6"/>
</dbReference>
<keyword evidence="2" id="KW-0067">ATP-binding</keyword>
<dbReference type="GO" id="GO:0005524">
    <property type="term" value="F:ATP binding"/>
    <property type="evidence" value="ECO:0007669"/>
    <property type="project" value="UniProtKB-KW"/>
</dbReference>
<dbReference type="GeneID" id="106298104"/>
<feature type="domain" description="Protein kinase" evidence="3">
    <location>
        <begin position="33"/>
        <end position="345"/>
    </location>
</feature>
<dbReference type="OrthoDB" id="75710at2759"/>
<dbReference type="InterPro" id="IPR001245">
    <property type="entry name" value="Ser-Thr/Tyr_kinase_cat_dom"/>
</dbReference>
<dbReference type="InterPro" id="IPR000719">
    <property type="entry name" value="Prot_kinase_dom"/>
</dbReference>
<organism evidence="4 5">
    <name type="scientific">Brassica oleracea var. oleracea</name>
    <dbReference type="NCBI Taxonomy" id="109376"/>
    <lineage>
        <taxon>Eukaryota</taxon>
        <taxon>Viridiplantae</taxon>
        <taxon>Streptophyta</taxon>
        <taxon>Embryophyta</taxon>
        <taxon>Tracheophyta</taxon>
        <taxon>Spermatophyta</taxon>
        <taxon>Magnoliopsida</taxon>
        <taxon>eudicotyledons</taxon>
        <taxon>Gunneridae</taxon>
        <taxon>Pentapetalae</taxon>
        <taxon>rosids</taxon>
        <taxon>malvids</taxon>
        <taxon>Brassicales</taxon>
        <taxon>Brassicaceae</taxon>
        <taxon>Brassiceae</taxon>
        <taxon>Brassica</taxon>
    </lineage>
</organism>
<dbReference type="Gramene" id="Bo6g112910.1">
    <property type="protein sequence ID" value="Bo6g112910.1"/>
    <property type="gene ID" value="Bo6g112910"/>
</dbReference>